<keyword evidence="2" id="KW-1185">Reference proteome</keyword>
<evidence type="ECO:0000313" key="3">
    <source>
        <dbReference type="WBParaSite" id="TCNE_0000735101-mRNA-1"/>
    </source>
</evidence>
<evidence type="ECO:0000313" key="2">
    <source>
        <dbReference type="Proteomes" id="UP000050794"/>
    </source>
</evidence>
<evidence type="ECO:0000313" key="1">
    <source>
        <dbReference type="EMBL" id="VDM38672.1"/>
    </source>
</evidence>
<reference evidence="1 2" key="2">
    <citation type="submission" date="2018-11" db="EMBL/GenBank/DDBJ databases">
        <authorList>
            <consortium name="Pathogen Informatics"/>
        </authorList>
    </citation>
    <scope>NUCLEOTIDE SEQUENCE [LARGE SCALE GENOMIC DNA]</scope>
</reference>
<dbReference type="EMBL" id="UYWY01019664">
    <property type="protein sequence ID" value="VDM38672.1"/>
    <property type="molecule type" value="Genomic_DNA"/>
</dbReference>
<reference evidence="3" key="1">
    <citation type="submission" date="2016-06" db="UniProtKB">
        <authorList>
            <consortium name="WormBaseParasite"/>
        </authorList>
    </citation>
    <scope>IDENTIFICATION</scope>
</reference>
<protein>
    <submittedName>
        <fullName evidence="3">AMP-binding domain-containing protein</fullName>
    </submittedName>
</protein>
<sequence>MIVAADSLPLIMYKLHSTQCATLVSVVPTYHLWTNLRLYDLYHGLTIGAKRVGLPGLTIGAKRGGLLSRDALKSGKLMAIERTATDGQ</sequence>
<dbReference type="AlphaFoldDB" id="A0A183UFT1"/>
<gene>
    <name evidence="1" type="ORF">TCNE_LOCUS7351</name>
</gene>
<proteinExistence type="predicted"/>
<name>A0A183UFT1_TOXCA</name>
<organism evidence="2 3">
    <name type="scientific">Toxocara canis</name>
    <name type="common">Canine roundworm</name>
    <dbReference type="NCBI Taxonomy" id="6265"/>
    <lineage>
        <taxon>Eukaryota</taxon>
        <taxon>Metazoa</taxon>
        <taxon>Ecdysozoa</taxon>
        <taxon>Nematoda</taxon>
        <taxon>Chromadorea</taxon>
        <taxon>Rhabditida</taxon>
        <taxon>Spirurina</taxon>
        <taxon>Ascaridomorpha</taxon>
        <taxon>Ascaridoidea</taxon>
        <taxon>Toxocaridae</taxon>
        <taxon>Toxocara</taxon>
    </lineage>
</organism>
<accession>A0A183UFT1</accession>
<dbReference type="WBParaSite" id="TCNE_0000735101-mRNA-1">
    <property type="protein sequence ID" value="TCNE_0000735101-mRNA-1"/>
    <property type="gene ID" value="TCNE_0000735101"/>
</dbReference>
<dbReference type="Proteomes" id="UP000050794">
    <property type="component" value="Unassembled WGS sequence"/>
</dbReference>